<dbReference type="HAMAP" id="MF_00900">
    <property type="entry name" value="GTPase_HflX"/>
    <property type="match status" value="1"/>
</dbReference>
<comment type="similarity">
    <text evidence="5">Belongs to the TRAFAC class OBG-HflX-like GTPase superfamily. HflX GTPase family.</text>
</comment>
<dbReference type="PANTHER" id="PTHR10229">
    <property type="entry name" value="GTP-BINDING PROTEIN HFLX"/>
    <property type="match status" value="1"/>
</dbReference>
<evidence type="ECO:0000256" key="6">
    <source>
        <dbReference type="SAM" id="Coils"/>
    </source>
</evidence>
<evidence type="ECO:0000259" key="7">
    <source>
        <dbReference type="PROSITE" id="PS51705"/>
    </source>
</evidence>
<dbReference type="InterPro" id="IPR030394">
    <property type="entry name" value="G_HFLX_dom"/>
</dbReference>
<evidence type="ECO:0000313" key="9">
    <source>
        <dbReference type="Proteomes" id="UP001529340"/>
    </source>
</evidence>
<dbReference type="Gene3D" id="6.10.250.2860">
    <property type="match status" value="1"/>
</dbReference>
<accession>A0ABT7UEC6</accession>
<feature type="coiled-coil region" evidence="6">
    <location>
        <begin position="151"/>
        <end position="178"/>
    </location>
</feature>
<dbReference type="Pfam" id="PF13167">
    <property type="entry name" value="GTP-bdg_N"/>
    <property type="match status" value="1"/>
</dbReference>
<dbReference type="RefSeq" id="WP_289608422.1">
    <property type="nucleotide sequence ID" value="NZ_JAUDCG010000057.1"/>
</dbReference>
<dbReference type="Pfam" id="PF16360">
    <property type="entry name" value="GTP-bdg_M"/>
    <property type="match status" value="1"/>
</dbReference>
<keyword evidence="5" id="KW-0963">Cytoplasm</keyword>
<dbReference type="InterPro" id="IPR032305">
    <property type="entry name" value="GTP-bd_M"/>
</dbReference>
<evidence type="ECO:0000256" key="4">
    <source>
        <dbReference type="ARBA" id="ARBA00023134"/>
    </source>
</evidence>
<dbReference type="PANTHER" id="PTHR10229:SF4">
    <property type="entry name" value="GTPASE HFLX"/>
    <property type="match status" value="1"/>
</dbReference>
<feature type="coiled-coil region" evidence="6">
    <location>
        <begin position="15"/>
        <end position="78"/>
    </location>
</feature>
<dbReference type="CDD" id="cd01878">
    <property type="entry name" value="HflX"/>
    <property type="match status" value="1"/>
</dbReference>
<reference evidence="8" key="2">
    <citation type="submission" date="2023-06" db="EMBL/GenBank/DDBJ databases">
        <authorList>
            <person name="Zeman M."/>
            <person name="Kubasova T."/>
            <person name="Jahodarova E."/>
            <person name="Nykrynova M."/>
            <person name="Rychlik I."/>
        </authorList>
    </citation>
    <scope>NUCLEOTIDE SEQUENCE</scope>
    <source>
        <strain evidence="8">ET39</strain>
    </source>
</reference>
<keyword evidence="4 5" id="KW-0342">GTP-binding</keyword>
<dbReference type="NCBIfam" id="TIGR03156">
    <property type="entry name" value="GTP_HflX"/>
    <property type="match status" value="1"/>
</dbReference>
<keyword evidence="1" id="KW-0479">Metal-binding</keyword>
<keyword evidence="9" id="KW-1185">Reference proteome</keyword>
<dbReference type="Gene3D" id="3.40.50.300">
    <property type="entry name" value="P-loop containing nucleotide triphosphate hydrolases"/>
    <property type="match status" value="1"/>
</dbReference>
<gene>
    <name evidence="5 8" type="primary">hflX</name>
    <name evidence="8" type="ORF">QUV96_10105</name>
</gene>
<protein>
    <recommendedName>
        <fullName evidence="5">GTPase HflX</fullName>
    </recommendedName>
    <alternativeName>
        <fullName evidence="5">GTP-binding protein HflX</fullName>
    </alternativeName>
</protein>
<dbReference type="SUPFAM" id="SSF52540">
    <property type="entry name" value="P-loop containing nucleoside triphosphate hydrolases"/>
    <property type="match status" value="1"/>
</dbReference>
<evidence type="ECO:0000256" key="5">
    <source>
        <dbReference type="HAMAP-Rule" id="MF_00900"/>
    </source>
</evidence>
<reference evidence="8" key="1">
    <citation type="submission" date="2023-06" db="EMBL/GenBank/DDBJ databases">
        <title>Identification and characterization of horizontal gene transfer across gut microbiota members of farm animals based on homology search.</title>
        <authorList>
            <person name="Schwarzerova J."/>
            <person name="Nykrynova M."/>
            <person name="Jureckova K."/>
            <person name="Cejkova D."/>
            <person name="Rychlik I."/>
        </authorList>
    </citation>
    <scope>NUCLEOTIDE SEQUENCE</scope>
    <source>
        <strain evidence="8">ET39</strain>
    </source>
</reference>
<keyword evidence="6" id="KW-0175">Coiled coil</keyword>
<comment type="subunit">
    <text evidence="5">Monomer. Associates with the 50S ribosomal subunit.</text>
</comment>
<evidence type="ECO:0000313" key="8">
    <source>
        <dbReference type="EMBL" id="MDM8157983.1"/>
    </source>
</evidence>
<comment type="subcellular location">
    <subcellularLocation>
        <location evidence="5">Cytoplasm</location>
    </subcellularLocation>
    <text evidence="5">May associate with membranes.</text>
</comment>
<comment type="caution">
    <text evidence="8">The sequence shown here is derived from an EMBL/GenBank/DDBJ whole genome shotgun (WGS) entry which is preliminary data.</text>
</comment>
<proteinExistence type="inferred from homology"/>
<dbReference type="InterPro" id="IPR042108">
    <property type="entry name" value="GTPase_HflX_N_sf"/>
</dbReference>
<dbReference type="InterPro" id="IPR025121">
    <property type="entry name" value="GTPase_HflX_N"/>
</dbReference>
<comment type="function">
    <text evidence="5">GTPase that associates with the 50S ribosomal subunit and may have a role during protein synthesis or ribosome biogenesis.</text>
</comment>
<keyword evidence="3" id="KW-0460">Magnesium</keyword>
<dbReference type="Gene3D" id="3.40.50.11060">
    <property type="entry name" value="GTPase HflX, N-terminal domain"/>
    <property type="match status" value="1"/>
</dbReference>
<dbReference type="Proteomes" id="UP001529340">
    <property type="component" value="Unassembled WGS sequence"/>
</dbReference>
<dbReference type="PIRSF" id="PIRSF006809">
    <property type="entry name" value="GTP-binding_hflX_prd"/>
    <property type="match status" value="1"/>
</dbReference>
<organism evidence="8 9">
    <name type="scientific">Amedibacillus dolichus</name>
    <dbReference type="NCBI Taxonomy" id="31971"/>
    <lineage>
        <taxon>Bacteria</taxon>
        <taxon>Bacillati</taxon>
        <taxon>Bacillota</taxon>
        <taxon>Erysipelotrichia</taxon>
        <taxon>Erysipelotrichales</taxon>
        <taxon>Erysipelotrichaceae</taxon>
        <taxon>Amedibacillus</taxon>
    </lineage>
</organism>
<evidence type="ECO:0000256" key="2">
    <source>
        <dbReference type="ARBA" id="ARBA00022741"/>
    </source>
</evidence>
<dbReference type="Pfam" id="PF01926">
    <property type="entry name" value="MMR_HSR1"/>
    <property type="match status" value="1"/>
</dbReference>
<sequence>MRQRVLLAGIWEQENSDFERQMDELRGLADACEMEVVDVMVQKLPRMQPASYFGSGRLLEIKERLAESEAEAVVLLHECTPSQLRNLERSLNCRIIDRTQLILQIFERRARTKEARIQVEMAMCQYELPRLMHASDHWSRQAGGRNKGKGEQQLALDKRALQRRITSLKRELAGIQEKKETQRRFRQQSPLKKIALVGYTNAGKSTVLNHLLMLSEQAKEKQVLEQDLLFATLDTNVRLIQVKGHTPFLLSDTVGFLEHLPKPLLAAFDATLKEVQKADLLLHIIDISDPQFAIKREVTIQTLQRIGCAQLPCMEVYNKVDLCSDLQEEKRNDALYISAHSEEGMRQLLTALDAWQWEDSVALSWRFAYDQQRELSSLYTYADIETRTEKENGIYLQGKLPSKRRSQFRGYECEEI</sequence>
<dbReference type="EMBL" id="JAUDCG010000057">
    <property type="protein sequence ID" value="MDM8157983.1"/>
    <property type="molecule type" value="Genomic_DNA"/>
</dbReference>
<dbReference type="InterPro" id="IPR006073">
    <property type="entry name" value="GTP-bd"/>
</dbReference>
<name>A0ABT7UEC6_9FIRM</name>
<dbReference type="PROSITE" id="PS51705">
    <property type="entry name" value="G_HFLX"/>
    <property type="match status" value="1"/>
</dbReference>
<dbReference type="InterPro" id="IPR016496">
    <property type="entry name" value="GTPase_HflX"/>
</dbReference>
<dbReference type="InterPro" id="IPR027417">
    <property type="entry name" value="P-loop_NTPase"/>
</dbReference>
<evidence type="ECO:0000256" key="3">
    <source>
        <dbReference type="ARBA" id="ARBA00022842"/>
    </source>
</evidence>
<evidence type="ECO:0000256" key="1">
    <source>
        <dbReference type="ARBA" id="ARBA00022723"/>
    </source>
</evidence>
<feature type="domain" description="Hflx-type G" evidence="7">
    <location>
        <begin position="192"/>
        <end position="360"/>
    </location>
</feature>
<keyword evidence="2 5" id="KW-0547">Nucleotide-binding</keyword>
<dbReference type="PRINTS" id="PR00326">
    <property type="entry name" value="GTP1OBG"/>
</dbReference>